<dbReference type="PANTHER" id="PTHR30336">
    <property type="entry name" value="INNER MEMBRANE PROTEIN, PROBABLE PERMEASE"/>
    <property type="match status" value="1"/>
</dbReference>
<dbReference type="CDD" id="cd06259">
    <property type="entry name" value="YdcF-like"/>
    <property type="match status" value="1"/>
</dbReference>
<evidence type="ECO:0000313" key="2">
    <source>
        <dbReference type="EMBL" id="NBH60682.1"/>
    </source>
</evidence>
<evidence type="ECO:0000313" key="3">
    <source>
        <dbReference type="Proteomes" id="UP000446866"/>
    </source>
</evidence>
<dbReference type="InterPro" id="IPR051599">
    <property type="entry name" value="Cell_Envelope_Assoc"/>
</dbReference>
<keyword evidence="3" id="KW-1185">Reference proteome</keyword>
<dbReference type="PANTHER" id="PTHR30336:SF6">
    <property type="entry name" value="INTEGRAL MEMBRANE PROTEIN"/>
    <property type="match status" value="1"/>
</dbReference>
<proteinExistence type="predicted"/>
<name>A0A845QFJ5_9FIRM</name>
<dbReference type="Pfam" id="PF02698">
    <property type="entry name" value="DUF218"/>
    <property type="match status" value="1"/>
</dbReference>
<dbReference type="Gene3D" id="3.40.50.620">
    <property type="entry name" value="HUPs"/>
    <property type="match status" value="1"/>
</dbReference>
<gene>
    <name evidence="2" type="ORF">D0435_03210</name>
</gene>
<dbReference type="GO" id="GO:0005886">
    <property type="term" value="C:plasma membrane"/>
    <property type="evidence" value="ECO:0007669"/>
    <property type="project" value="TreeGrafter"/>
</dbReference>
<dbReference type="EMBL" id="QXWK01000004">
    <property type="protein sequence ID" value="NBH60682.1"/>
    <property type="molecule type" value="Genomic_DNA"/>
</dbReference>
<sequence>MTINNHIVKSQKDNILCAVTEEEPVLASSDIERLKDKGADCILVLGAGIKDDETPTPMLKDRLDLGIMLYQEGVAPKILLSGDNGTESHNEIHVMLNYVKKAGVPEEDIFCDHAGFSTYDSMYRAKDIFSAQTIIVVTQTYHEYRALYIGDELGLDVFGAASDQFTYAGQPMREIREVMARVKDYFKVMGKPESVLGGEVIPISGSGIISHGE</sequence>
<dbReference type="Proteomes" id="UP000446866">
    <property type="component" value="Unassembled WGS sequence"/>
</dbReference>
<comment type="caution">
    <text evidence="2">The sequence shown here is derived from an EMBL/GenBank/DDBJ whole genome shotgun (WGS) entry which is preliminary data.</text>
</comment>
<organism evidence="2 3">
    <name type="scientific">Anaerotruncus colihominis</name>
    <dbReference type="NCBI Taxonomy" id="169435"/>
    <lineage>
        <taxon>Bacteria</taxon>
        <taxon>Bacillati</taxon>
        <taxon>Bacillota</taxon>
        <taxon>Clostridia</taxon>
        <taxon>Eubacteriales</taxon>
        <taxon>Oscillospiraceae</taxon>
        <taxon>Anaerotruncus</taxon>
    </lineage>
</organism>
<dbReference type="InterPro" id="IPR003848">
    <property type="entry name" value="DUF218"/>
</dbReference>
<reference evidence="2 3" key="1">
    <citation type="submission" date="2018-08" db="EMBL/GenBank/DDBJ databases">
        <title>Murine metabolic-syndrome-specific gut microbial biobank.</title>
        <authorList>
            <person name="Liu C."/>
        </authorList>
    </citation>
    <scope>NUCLEOTIDE SEQUENCE [LARGE SCALE GENOMIC DNA]</scope>
    <source>
        <strain evidence="2 3">28</strain>
    </source>
</reference>
<accession>A0A845QFJ5</accession>
<dbReference type="InterPro" id="IPR014729">
    <property type="entry name" value="Rossmann-like_a/b/a_fold"/>
</dbReference>
<protein>
    <submittedName>
        <fullName evidence="2">SanA protein</fullName>
    </submittedName>
</protein>
<feature type="domain" description="DUF218" evidence="1">
    <location>
        <begin position="40"/>
        <end position="162"/>
    </location>
</feature>
<dbReference type="AlphaFoldDB" id="A0A845QFJ5"/>
<evidence type="ECO:0000259" key="1">
    <source>
        <dbReference type="Pfam" id="PF02698"/>
    </source>
</evidence>